<sequence>MITDERLTTFINSLESRDLPILEEIEQEALDANVPIIRKETQSFLKVLLQIHRPMRILEAGTAVGFSALLMNAYAPEGCHITTIENYEKRIPIARENFRRAGKEEAITLVEGDALEVMKGLEGPFDLIFMDAAKGQYIHYMPEAIRLLRKGGLLVSDNVLQDGDILESRFAVERRNRTIHSRMREYLYELKHDERLLTSIVPLGDGIALSVKQ</sequence>
<dbReference type="PROSITE" id="PS51682">
    <property type="entry name" value="SAM_OMT_I"/>
    <property type="match status" value="1"/>
</dbReference>
<comment type="subunit">
    <text evidence="4">Homodimer.</text>
</comment>
<dbReference type="EC" id="2.1.1.-" evidence="4"/>
<keyword evidence="3 4" id="KW-0949">S-adenosyl-L-methionine</keyword>
<feature type="binding site" evidence="4">
    <location>
        <position position="85"/>
    </location>
    <ligand>
        <name>S-adenosyl-L-methionine</name>
        <dbReference type="ChEBI" id="CHEBI:59789"/>
    </ligand>
</feature>
<dbReference type="Proteomes" id="UP001305815">
    <property type="component" value="Chromosome"/>
</dbReference>
<dbReference type="CDD" id="cd02440">
    <property type="entry name" value="AdoMet_MTases"/>
    <property type="match status" value="1"/>
</dbReference>
<keyword evidence="6" id="KW-1185">Reference proteome</keyword>
<keyword evidence="4" id="KW-0460">Magnesium</keyword>
<dbReference type="PANTHER" id="PTHR10509">
    <property type="entry name" value="O-METHYLTRANSFERASE-RELATED"/>
    <property type="match status" value="1"/>
</dbReference>
<feature type="binding site" evidence="4">
    <location>
        <position position="131"/>
    </location>
    <ligand>
        <name>S-adenosyl-L-methionine</name>
        <dbReference type="ChEBI" id="CHEBI:59789"/>
    </ligand>
</feature>
<feature type="binding site" evidence="4">
    <location>
        <position position="131"/>
    </location>
    <ligand>
        <name>Mg(2+)</name>
        <dbReference type="ChEBI" id="CHEBI:18420"/>
    </ligand>
</feature>
<dbReference type="InterPro" id="IPR029063">
    <property type="entry name" value="SAM-dependent_MTases_sf"/>
</dbReference>
<keyword evidence="4" id="KW-0819">tRNA processing</keyword>
<evidence type="ECO:0000256" key="1">
    <source>
        <dbReference type="ARBA" id="ARBA00022603"/>
    </source>
</evidence>
<evidence type="ECO:0000256" key="4">
    <source>
        <dbReference type="HAMAP-Rule" id="MF_02217"/>
    </source>
</evidence>
<dbReference type="InterPro" id="IPR043675">
    <property type="entry name" value="TrmR_methyltr"/>
</dbReference>
<feature type="binding site" evidence="4">
    <location>
        <begin position="113"/>
        <end position="114"/>
    </location>
    <ligand>
        <name>S-adenosyl-L-methionine</name>
        <dbReference type="ChEBI" id="CHEBI:59789"/>
    </ligand>
</feature>
<dbReference type="InterPro" id="IPR002935">
    <property type="entry name" value="SAM_O-MeTrfase"/>
</dbReference>
<keyword evidence="1 4" id="KW-0489">Methyltransferase</keyword>
<dbReference type="InterPro" id="IPR050362">
    <property type="entry name" value="Cation-dep_OMT"/>
</dbReference>
<organism evidence="5 6">
    <name type="scientific">Claveliimonas bilis</name>
    <dbReference type="NCBI Taxonomy" id="3028070"/>
    <lineage>
        <taxon>Bacteria</taxon>
        <taxon>Bacillati</taxon>
        <taxon>Bacillota</taxon>
        <taxon>Clostridia</taxon>
        <taxon>Lachnospirales</taxon>
        <taxon>Lachnospiraceae</taxon>
        <taxon>Claveliimonas</taxon>
    </lineage>
</organism>
<dbReference type="RefSeq" id="WP_230105706.1">
    <property type="nucleotide sequence ID" value="NZ_AP024845.1"/>
</dbReference>
<dbReference type="SUPFAM" id="SSF53335">
    <property type="entry name" value="S-adenosyl-L-methionine-dependent methyltransferases"/>
    <property type="match status" value="1"/>
</dbReference>
<comment type="similarity">
    <text evidence="4">Belongs to the class I-like SAM-binding methyltransferase superfamily. Cation-dependent O-methyltransferase family.</text>
</comment>
<feature type="binding site" evidence="4">
    <location>
        <position position="158"/>
    </location>
    <ligand>
        <name>Mg(2+)</name>
        <dbReference type="ChEBI" id="CHEBI:18420"/>
    </ligand>
</feature>
<reference evidence="6" key="1">
    <citation type="journal article" date="2023" name="Int. J. Syst. Evol. Microbiol.">
        <title>Claveliimonas bilis gen. nov., sp. nov., deoxycholic acid-producing bacteria isolated from human faeces, and reclassification of Sellimonas monacensis Zenner et al. 2021 as Claveliimonas monacensis comb. nov.</title>
        <authorList>
            <person name="Hisatomi A."/>
            <person name="Kastawa N.W.E.P.G."/>
            <person name="Song I."/>
            <person name="Ohkuma M."/>
            <person name="Fukiya S."/>
            <person name="Sakamoto M."/>
        </authorList>
    </citation>
    <scope>NUCLEOTIDE SEQUENCE [LARGE SCALE GENOMIC DNA]</scope>
    <source>
        <strain evidence="6">12BBH14</strain>
    </source>
</reference>
<keyword evidence="4" id="KW-0479">Metal-binding</keyword>
<comment type="function">
    <text evidence="4">Catalyzes the methylation of 5-hydroxyuridine (ho5U) to form 5-methoxyuridine (mo5U) at position 34 in tRNAs.</text>
</comment>
<gene>
    <name evidence="4" type="primary">trmR</name>
    <name evidence="5" type="ORF">Lac1_21140</name>
</gene>
<evidence type="ECO:0000313" key="5">
    <source>
        <dbReference type="EMBL" id="BDZ77931.1"/>
    </source>
</evidence>
<evidence type="ECO:0000256" key="2">
    <source>
        <dbReference type="ARBA" id="ARBA00022679"/>
    </source>
</evidence>
<evidence type="ECO:0000313" key="6">
    <source>
        <dbReference type="Proteomes" id="UP001305815"/>
    </source>
</evidence>
<dbReference type="Pfam" id="PF01596">
    <property type="entry name" value="Methyltransf_3"/>
    <property type="match status" value="1"/>
</dbReference>
<evidence type="ECO:0000256" key="3">
    <source>
        <dbReference type="ARBA" id="ARBA00022691"/>
    </source>
</evidence>
<protein>
    <recommendedName>
        <fullName evidence="4">tRNA 5-hydroxyuridine methyltransferase</fullName>
        <ecNumber evidence="4">2.1.1.-</ecNumber>
    </recommendedName>
    <alternativeName>
        <fullName evidence="4">ho5U methyltransferase</fullName>
    </alternativeName>
</protein>
<name>A0ABM8I687_9FIRM</name>
<dbReference type="PANTHER" id="PTHR10509:SF14">
    <property type="entry name" value="CAFFEOYL-COA O-METHYLTRANSFERASE 3-RELATED"/>
    <property type="match status" value="1"/>
</dbReference>
<dbReference type="EMBL" id="AP027742">
    <property type="protein sequence ID" value="BDZ77931.1"/>
    <property type="molecule type" value="Genomic_DNA"/>
</dbReference>
<feature type="binding site" evidence="4">
    <location>
        <position position="37"/>
    </location>
    <ligand>
        <name>S-adenosyl-L-methionine</name>
        <dbReference type="ChEBI" id="CHEBI:59789"/>
    </ligand>
</feature>
<proteinExistence type="inferred from homology"/>
<comment type="catalytic activity">
    <reaction evidence="4">
        <text>5-hydroxyuridine(34) in tRNA + S-adenosyl-L-methionine = 5-methoxyuridine(34) in tRNA + S-adenosyl-L-homocysteine + H(+)</text>
        <dbReference type="Rhea" id="RHEA:60524"/>
        <dbReference type="Rhea" id="RHEA-COMP:13381"/>
        <dbReference type="Rhea" id="RHEA-COMP:15591"/>
        <dbReference type="ChEBI" id="CHEBI:15378"/>
        <dbReference type="ChEBI" id="CHEBI:57856"/>
        <dbReference type="ChEBI" id="CHEBI:59789"/>
        <dbReference type="ChEBI" id="CHEBI:136877"/>
        <dbReference type="ChEBI" id="CHEBI:143860"/>
    </reaction>
</comment>
<feature type="binding site" evidence="4">
    <location>
        <position position="67"/>
    </location>
    <ligand>
        <name>S-adenosyl-L-methionine</name>
        <dbReference type="ChEBI" id="CHEBI:59789"/>
    </ligand>
</feature>
<feature type="binding site" evidence="4">
    <location>
        <position position="157"/>
    </location>
    <ligand>
        <name>Mg(2+)</name>
        <dbReference type="ChEBI" id="CHEBI:18420"/>
    </ligand>
</feature>
<keyword evidence="2 4" id="KW-0808">Transferase</keyword>
<accession>A0ABM8I687</accession>
<dbReference type="HAMAP" id="MF_02217">
    <property type="entry name" value="TrmR_methyltr"/>
    <property type="match status" value="1"/>
</dbReference>
<dbReference type="Gene3D" id="3.40.50.150">
    <property type="entry name" value="Vaccinia Virus protein VP39"/>
    <property type="match status" value="1"/>
</dbReference>